<protein>
    <recommendedName>
        <fullName evidence="3">Retrotransposon gag domain-containing protein</fullName>
    </recommendedName>
</protein>
<name>A0ABR0NAD2_GOSAR</name>
<feature type="region of interest" description="Disordered" evidence="2">
    <location>
        <begin position="62"/>
        <end position="87"/>
    </location>
</feature>
<accession>A0ABR0NAD2</accession>
<dbReference type="Proteomes" id="UP001358586">
    <property type="component" value="Chromosome 11"/>
</dbReference>
<feature type="compositionally biased region" description="Basic and acidic residues" evidence="2">
    <location>
        <begin position="70"/>
        <end position="87"/>
    </location>
</feature>
<comment type="caution">
    <text evidence="4">The sequence shown here is derived from an EMBL/GenBank/DDBJ whole genome shotgun (WGS) entry which is preliminary data.</text>
</comment>
<evidence type="ECO:0000256" key="2">
    <source>
        <dbReference type="SAM" id="MobiDB-lite"/>
    </source>
</evidence>
<feature type="region of interest" description="Disordered" evidence="2">
    <location>
        <begin position="476"/>
        <end position="509"/>
    </location>
</feature>
<keyword evidence="1" id="KW-0175">Coiled coil</keyword>
<reference evidence="4 5" key="1">
    <citation type="submission" date="2023-03" db="EMBL/GenBank/DDBJ databases">
        <title>WGS of Gossypium arboreum.</title>
        <authorList>
            <person name="Yu D."/>
        </authorList>
    </citation>
    <scope>NUCLEOTIDE SEQUENCE [LARGE SCALE GENOMIC DNA]</scope>
    <source>
        <tissue evidence="4">Leaf</tissue>
    </source>
</reference>
<feature type="coiled-coil region" evidence="1">
    <location>
        <begin position="189"/>
        <end position="216"/>
    </location>
</feature>
<gene>
    <name evidence="4" type="ORF">PVK06_041425</name>
</gene>
<feature type="compositionally biased region" description="Polar residues" evidence="2">
    <location>
        <begin position="476"/>
        <end position="491"/>
    </location>
</feature>
<feature type="compositionally biased region" description="Basic and acidic residues" evidence="2">
    <location>
        <begin position="492"/>
        <end position="502"/>
    </location>
</feature>
<dbReference type="PANTHER" id="PTHR32108:SF9">
    <property type="entry name" value="REVERSE TRANSCRIPTASE RNASE H-LIKE DOMAIN-CONTAINING PROTEIN"/>
    <property type="match status" value="1"/>
</dbReference>
<keyword evidence="5" id="KW-1185">Reference proteome</keyword>
<dbReference type="InterPro" id="IPR005162">
    <property type="entry name" value="Retrotrans_gag_dom"/>
</dbReference>
<dbReference type="Pfam" id="PF03732">
    <property type="entry name" value="Retrotrans_gag"/>
    <property type="match status" value="1"/>
</dbReference>
<feature type="region of interest" description="Disordered" evidence="2">
    <location>
        <begin position="399"/>
        <end position="420"/>
    </location>
</feature>
<organism evidence="4 5">
    <name type="scientific">Gossypium arboreum</name>
    <name type="common">Tree cotton</name>
    <name type="synonym">Gossypium nanking</name>
    <dbReference type="NCBI Taxonomy" id="29729"/>
    <lineage>
        <taxon>Eukaryota</taxon>
        <taxon>Viridiplantae</taxon>
        <taxon>Streptophyta</taxon>
        <taxon>Embryophyta</taxon>
        <taxon>Tracheophyta</taxon>
        <taxon>Spermatophyta</taxon>
        <taxon>Magnoliopsida</taxon>
        <taxon>eudicotyledons</taxon>
        <taxon>Gunneridae</taxon>
        <taxon>Pentapetalae</taxon>
        <taxon>rosids</taxon>
        <taxon>malvids</taxon>
        <taxon>Malvales</taxon>
        <taxon>Malvaceae</taxon>
        <taxon>Malvoideae</taxon>
        <taxon>Gossypium</taxon>
    </lineage>
</organism>
<evidence type="ECO:0000313" key="4">
    <source>
        <dbReference type="EMBL" id="KAK5786780.1"/>
    </source>
</evidence>
<feature type="compositionally biased region" description="Basic and acidic residues" evidence="2">
    <location>
        <begin position="400"/>
        <end position="420"/>
    </location>
</feature>
<evidence type="ECO:0000313" key="5">
    <source>
        <dbReference type="Proteomes" id="UP001358586"/>
    </source>
</evidence>
<dbReference type="EMBL" id="JARKNE010000011">
    <property type="protein sequence ID" value="KAK5786780.1"/>
    <property type="molecule type" value="Genomic_DNA"/>
</dbReference>
<proteinExistence type="predicted"/>
<evidence type="ECO:0000256" key="1">
    <source>
        <dbReference type="SAM" id="Coils"/>
    </source>
</evidence>
<sequence>MHSSIHCISHTRSLKTKYIIRSCNTTRLEPRHPYKTCRQARVMEAEFNKKIERLEKAQKELQEQLGKSQQETRDLMVRSREESLEQRDQMAKMMEMMSALVKEKGPMQSPDIEESRSRIHHDQDPLYPPRFTPPLAYTTQRGYTQGKPIGLEHRPMPPAPPTNLGQGIFASNPGASPVDPLVPDLDDPAEVAKLKLDNHDAKYRSLEERLKAIEGTEVFSALGAKELSLVPDLILPPKFKVPDFEKYDGTRCPKAHLVMFCRKMTGYVNEDKLLIHCFQDSLIGSALRWYNQLSREKIRSWKDLASVFCEQYKNVLDMVPDRMTLQMMEKKPAESFRQYAQRWRDISAQVEPPLTKTEITVLFINTLKAPFYDKLVGSATKDFLDIVISGELIENAVKSGRMEGSEGSRKAAPVRKKEPEAHMVGTGSRYILNSYPNQPRPRNYPPPNFYYPPQTPYYQASPPSYPVYAMNNQRPVTTFPQNTLPAQSQPRNEPRPARHNPERPQFTPIPVSYGELYPKILEKQLISPYYMAPLKPQYPKWYDPNASCTYHAGNQGHSTENCLAFKRRVQRLIDAGILRFDSASNATENLFPNHTEGNVSTVGKEDEWKVRRCVAEIRMPLQKIWEVLVKKGLLCHSDRIFGEEGQSFYNFHGIVDMTFSHVRNLKGYFKTGWIIRRSRSLTRGKMPTKEKYASLIANHQGPLIVLIDRW</sequence>
<dbReference type="PANTHER" id="PTHR32108">
    <property type="entry name" value="DNA-DIRECTED RNA POLYMERASE SUBUNIT ALPHA"/>
    <property type="match status" value="1"/>
</dbReference>
<feature type="domain" description="Retrotransposon gag" evidence="3">
    <location>
        <begin position="281"/>
        <end position="368"/>
    </location>
</feature>
<evidence type="ECO:0000259" key="3">
    <source>
        <dbReference type="Pfam" id="PF03732"/>
    </source>
</evidence>